<dbReference type="PROSITE" id="PS00022">
    <property type="entry name" value="EGF_1"/>
    <property type="match status" value="2"/>
</dbReference>
<keyword evidence="2" id="KW-0812">Transmembrane</keyword>
<dbReference type="Gene3D" id="2.10.25.10">
    <property type="entry name" value="Laminin"/>
    <property type="match status" value="1"/>
</dbReference>
<sequence length="319" mass="35819">MARQRPSLKSYISVNDEDQYKEKICDASSNNGLDNNGAEETLMNDDDVFVTEAESNETSDDTKKAKRTRTLISKSNRKLRICFIVAVSVVVSVIVIVSIYVTILKSIKNDKKQRVPSAQNDQQSVKMPKQPVNCLYNEKAESYTSKSNPLKERCEPGSPFVSKLCQADASHPDCRDCNGKLLPNFCFCDIGQQCNNDDAPRKQKCSWCKDNCPCLHNGTCICDKTGDGLYCKCPEGYDGIYCENIPVRRCEKDLVTTELQHCKKSRNETCFVDFQDMSKLKCTLLKEVDKLIPNCSSNSTEITILPKEQIVSPNKNDGN</sequence>
<feature type="transmembrane region" description="Helical" evidence="2">
    <location>
        <begin position="81"/>
        <end position="103"/>
    </location>
</feature>
<evidence type="ECO:0000313" key="4">
    <source>
        <dbReference type="EMBL" id="CAC5370342.1"/>
    </source>
</evidence>
<protein>
    <recommendedName>
        <fullName evidence="3">EGF-like domain-containing protein</fullName>
    </recommendedName>
</protein>
<keyword evidence="1" id="KW-1015">Disulfide bond</keyword>
<organism evidence="4 5">
    <name type="scientific">Mytilus coruscus</name>
    <name type="common">Sea mussel</name>
    <dbReference type="NCBI Taxonomy" id="42192"/>
    <lineage>
        <taxon>Eukaryota</taxon>
        <taxon>Metazoa</taxon>
        <taxon>Spiralia</taxon>
        <taxon>Lophotrochozoa</taxon>
        <taxon>Mollusca</taxon>
        <taxon>Bivalvia</taxon>
        <taxon>Autobranchia</taxon>
        <taxon>Pteriomorphia</taxon>
        <taxon>Mytilida</taxon>
        <taxon>Mytiloidea</taxon>
        <taxon>Mytilidae</taxon>
        <taxon>Mytilinae</taxon>
        <taxon>Mytilus</taxon>
    </lineage>
</organism>
<dbReference type="PROSITE" id="PS01186">
    <property type="entry name" value="EGF_2"/>
    <property type="match status" value="1"/>
</dbReference>
<dbReference type="SMART" id="SM00181">
    <property type="entry name" value="EGF"/>
    <property type="match status" value="1"/>
</dbReference>
<dbReference type="EMBL" id="CACVKT020001687">
    <property type="protein sequence ID" value="CAC5370342.1"/>
    <property type="molecule type" value="Genomic_DNA"/>
</dbReference>
<dbReference type="CDD" id="cd00053">
    <property type="entry name" value="EGF"/>
    <property type="match status" value="1"/>
</dbReference>
<evidence type="ECO:0000313" key="5">
    <source>
        <dbReference type="Proteomes" id="UP000507470"/>
    </source>
</evidence>
<proteinExistence type="predicted"/>
<keyword evidence="1" id="KW-0245">EGF-like domain</keyword>
<name>A0A6J8AQE3_MYTCO</name>
<comment type="caution">
    <text evidence="1">Lacks conserved residue(s) required for the propagation of feature annotation.</text>
</comment>
<reference evidence="4 5" key="1">
    <citation type="submission" date="2020-06" db="EMBL/GenBank/DDBJ databases">
        <authorList>
            <person name="Li R."/>
            <person name="Bekaert M."/>
        </authorList>
    </citation>
    <scope>NUCLEOTIDE SEQUENCE [LARGE SCALE GENOMIC DNA]</scope>
    <source>
        <strain evidence="5">wild</strain>
    </source>
</reference>
<feature type="disulfide bond" evidence="1">
    <location>
        <begin position="233"/>
        <end position="242"/>
    </location>
</feature>
<evidence type="ECO:0000256" key="1">
    <source>
        <dbReference type="PROSITE-ProRule" id="PRU00076"/>
    </source>
</evidence>
<gene>
    <name evidence="4" type="ORF">MCOR_9231</name>
</gene>
<keyword evidence="2" id="KW-1133">Transmembrane helix</keyword>
<dbReference type="Proteomes" id="UP000507470">
    <property type="component" value="Unassembled WGS sequence"/>
</dbReference>
<dbReference type="AlphaFoldDB" id="A0A6J8AQE3"/>
<dbReference type="OrthoDB" id="6136598at2759"/>
<keyword evidence="5" id="KW-1185">Reference proteome</keyword>
<feature type="disulfide bond" evidence="1">
    <location>
        <begin position="214"/>
        <end position="231"/>
    </location>
</feature>
<dbReference type="InterPro" id="IPR000742">
    <property type="entry name" value="EGF"/>
</dbReference>
<evidence type="ECO:0000259" key="3">
    <source>
        <dbReference type="PROSITE" id="PS50026"/>
    </source>
</evidence>
<accession>A0A6J8AQE3</accession>
<feature type="domain" description="EGF-like" evidence="3">
    <location>
        <begin position="209"/>
        <end position="243"/>
    </location>
</feature>
<evidence type="ECO:0000256" key="2">
    <source>
        <dbReference type="SAM" id="Phobius"/>
    </source>
</evidence>
<dbReference type="PROSITE" id="PS50026">
    <property type="entry name" value="EGF_3"/>
    <property type="match status" value="1"/>
</dbReference>
<keyword evidence="2" id="KW-0472">Membrane</keyword>